<keyword evidence="7" id="KW-0067">ATP-binding</keyword>
<dbReference type="GO" id="GO:0045505">
    <property type="term" value="F:dynein intermediate chain binding"/>
    <property type="evidence" value="ECO:0007669"/>
    <property type="project" value="InterPro"/>
</dbReference>
<keyword evidence="12" id="KW-0206">Cytoskeleton</keyword>
<keyword evidence="5" id="KW-0493">Microtubule</keyword>
<sequence length="1195" mass="135837">MASPEISEKIVYEVCVPFRCVPIHQIPGGDETTALQFTFYNEVARIPALINTTVATHQAIQRVFQHITKYVKNWSKYEADWALWSPDRKTQLEQLIIKRPNLVYFDVYVRAYDKLAAELGSMPKVQTIGFIQLDSATVIDGLREQALVLSKAYADTLHEIARRESADLKKLISERRENLEMQTDSLEKFKALMELVTTVNDSAIDAEIRLMEMREMYSTLQSYEYPLVEAEKEDLVALPKAWKELRNLAHRKTRQLASIKEKFAGEKKLEVAAFIAECKGLQQKFQDISSSVDIPLKQGLEAIRGLREEVADFKQRAAELNNAEDLFSLPVTEFNILDKLEADLNLQYQVFSLYADHDAMVQEWATQLWAKVDFQEEMKLEKDITKIESSWRQQTIEIARYKNDTNRYVLKSNDDLRMLLDDNLLQLQSMLSSRFASTVIEKIRKWEKSLIIIREVFEAWLQVQRKWMYLDGIFTESIDIRLQLPEEAKKFDVINRRFLSIMKQTSENPNVLSALCIENRLGEMKRLAAELDSCQRSLSDYLDAKRIMFPRFYFISDEELLSVLGSSGHEAVQPLMLKLFDNCKRLQINGSGQVSGMESDEGESYAFYEAVTPEGPAEEWMTAVDEAMKTSLHGIAKTGVFMYGCKPRLHDVFARQFLPKCGSLTTEVNSRLNISGAVFRNQWVTEQLGMVACVGSCIWWTWRVEDAFERMGKGDKNALREEAAVQRQQVSSLIEVVRKPLEYKARKKVNTLIILDVHARDLVERFVQNAVYSADSFDWESQLRFYWDISMDDIEIRQCTGKFRYGYEYQGLNGHLVITPLTDRCIMTLTTALTFCLGGAPAGPAGTGKTETVKDLAKSLATRCVVQNCGEGLDYKAMGTIFSGLVQTGFWGCFDEFNRINPEVLSVISAQIKAIQTSLQNGKGSVELLGKILKFVPTVGIFVTMNPGYAGRSELPDNLKALFRPATMTVPDMAMICEIMLISEGFQNARILARKMTVLYRLALAQLSKQHFYDFQLRALKAVLVIAGSMKRLTPDTPDELLLMRALRDMNIPKLVKPDVPLFLGLLSDLFPSVTCERTMLPSLKEAVELELQSKGLKCRSRREFENQVDKVVQLHETMETRHSTMVVGTTGGGKTVIIETFAAAHKAAFDEVVKILPINPKAQGTDELYGVLGRVYRDDVATNISLKQNCDLMI</sequence>
<dbReference type="Gene3D" id="3.40.50.300">
    <property type="entry name" value="P-loop containing nucleotide triphosphate hydrolases"/>
    <property type="match status" value="2"/>
</dbReference>
<evidence type="ECO:0000256" key="11">
    <source>
        <dbReference type="ARBA" id="ARBA00023175"/>
    </source>
</evidence>
<evidence type="ECO:0000313" key="17">
    <source>
        <dbReference type="EMBL" id="CDJ37401.1"/>
    </source>
</evidence>
<dbReference type="OrthoDB" id="424310at2759"/>
<dbReference type="InterPro" id="IPR026983">
    <property type="entry name" value="DHC"/>
</dbReference>
<dbReference type="GeneID" id="25254539"/>
<keyword evidence="13" id="KW-0966">Cell projection</keyword>
<evidence type="ECO:0000256" key="8">
    <source>
        <dbReference type="ARBA" id="ARBA00023017"/>
    </source>
</evidence>
<evidence type="ECO:0000256" key="1">
    <source>
        <dbReference type="ARBA" id="ARBA00004138"/>
    </source>
</evidence>
<dbReference type="FunFam" id="3.40.50.300:FF:000063">
    <property type="entry name" value="dynein heavy chain 6, axonemal"/>
    <property type="match status" value="1"/>
</dbReference>
<dbReference type="InterPro" id="IPR043157">
    <property type="entry name" value="Dynein_AAA1S"/>
</dbReference>
<evidence type="ECO:0000256" key="9">
    <source>
        <dbReference type="ARBA" id="ARBA00023054"/>
    </source>
</evidence>
<name>U6KKS2_EIMTE</name>
<dbReference type="InterPro" id="IPR013602">
    <property type="entry name" value="Dynein_heavy_linker"/>
</dbReference>
<proteinExistence type="inferred from homology"/>
<feature type="domain" description="Dynein heavy chain linker" evidence="15">
    <location>
        <begin position="375"/>
        <end position="637"/>
    </location>
</feature>
<dbReference type="VEuPathDB" id="ToxoDB:ETH2_0826600"/>
<dbReference type="GO" id="GO:0051959">
    <property type="term" value="F:dynein light intermediate chain binding"/>
    <property type="evidence" value="ECO:0007669"/>
    <property type="project" value="InterPro"/>
</dbReference>
<reference evidence="17" key="2">
    <citation type="submission" date="2013-10" db="EMBL/GenBank/DDBJ databases">
        <authorList>
            <person name="Aslett M."/>
        </authorList>
    </citation>
    <scope>NUCLEOTIDE SEQUENCE [LARGE SCALE GENOMIC DNA]</scope>
    <source>
        <strain evidence="17">Houghton</strain>
    </source>
</reference>
<evidence type="ECO:0000259" key="15">
    <source>
        <dbReference type="Pfam" id="PF08393"/>
    </source>
</evidence>
<dbReference type="Pfam" id="PF08393">
    <property type="entry name" value="DHC_N2"/>
    <property type="match status" value="1"/>
</dbReference>
<reference evidence="17" key="1">
    <citation type="submission" date="2013-10" db="EMBL/GenBank/DDBJ databases">
        <title>Genomic analysis of the causative agents of coccidiosis in chickens.</title>
        <authorList>
            <person name="Reid A.J."/>
            <person name="Blake D."/>
            <person name="Billington K."/>
            <person name="Browne H."/>
            <person name="Dunn M."/>
            <person name="Hung S."/>
            <person name="Kawahara F."/>
            <person name="Miranda-Saavedra D."/>
            <person name="Mourier T."/>
            <person name="Nagra H."/>
            <person name="Otto T.D."/>
            <person name="Rawlings N."/>
            <person name="Sanchez A."/>
            <person name="Sanders M."/>
            <person name="Subramaniam C."/>
            <person name="Tay Y."/>
            <person name="Dear P."/>
            <person name="Doerig C."/>
            <person name="Gruber A."/>
            <person name="Parkinson J."/>
            <person name="Shirley M."/>
            <person name="Wan K.L."/>
            <person name="Berriman M."/>
            <person name="Tomley F."/>
            <person name="Pain A."/>
        </authorList>
    </citation>
    <scope>NUCLEOTIDE SEQUENCE [LARGE SCALE GENOMIC DNA]</scope>
    <source>
        <strain evidence="17">Houghton</strain>
    </source>
</reference>
<organism evidence="17 18">
    <name type="scientific">Eimeria tenella</name>
    <name type="common">Coccidian parasite</name>
    <dbReference type="NCBI Taxonomy" id="5802"/>
    <lineage>
        <taxon>Eukaryota</taxon>
        <taxon>Sar</taxon>
        <taxon>Alveolata</taxon>
        <taxon>Apicomplexa</taxon>
        <taxon>Conoidasida</taxon>
        <taxon>Coccidia</taxon>
        <taxon>Eucoccidiorida</taxon>
        <taxon>Eimeriorina</taxon>
        <taxon>Eimeriidae</taxon>
        <taxon>Eimeria</taxon>
    </lineage>
</organism>
<dbReference type="FunFam" id="1.20.58.1120:FF:000001">
    <property type="entry name" value="dynein heavy chain 2, axonemal"/>
    <property type="match status" value="1"/>
</dbReference>
<dbReference type="EMBL" id="HG673759">
    <property type="protein sequence ID" value="CDJ37401.1"/>
    <property type="molecule type" value="Genomic_DNA"/>
</dbReference>
<dbReference type="Gene3D" id="1.20.58.1120">
    <property type="match status" value="1"/>
</dbReference>
<dbReference type="Gene3D" id="1.10.8.710">
    <property type="match status" value="1"/>
</dbReference>
<keyword evidence="9 14" id="KW-0175">Coiled coil</keyword>
<protein>
    <submittedName>
        <fullName evidence="17">Uncharacterized protein</fullName>
    </submittedName>
</protein>
<dbReference type="RefSeq" id="XP_013228239.1">
    <property type="nucleotide sequence ID" value="XM_013372785.1"/>
</dbReference>
<dbReference type="GO" id="GO:0007018">
    <property type="term" value="P:microtubule-based movement"/>
    <property type="evidence" value="ECO:0007669"/>
    <property type="project" value="InterPro"/>
</dbReference>
<evidence type="ECO:0000256" key="10">
    <source>
        <dbReference type="ARBA" id="ARBA00023069"/>
    </source>
</evidence>
<dbReference type="InterPro" id="IPR035699">
    <property type="entry name" value="AAA_6"/>
</dbReference>
<evidence type="ECO:0000256" key="2">
    <source>
        <dbReference type="ARBA" id="ARBA00004245"/>
    </source>
</evidence>
<evidence type="ECO:0000256" key="7">
    <source>
        <dbReference type="ARBA" id="ARBA00022840"/>
    </source>
</evidence>
<evidence type="ECO:0000256" key="6">
    <source>
        <dbReference type="ARBA" id="ARBA00022741"/>
    </source>
</evidence>
<evidence type="ECO:0000256" key="13">
    <source>
        <dbReference type="ARBA" id="ARBA00023273"/>
    </source>
</evidence>
<dbReference type="Gene3D" id="1.20.140.100">
    <property type="entry name" value="Dynein heavy chain, N-terminal domain 2"/>
    <property type="match status" value="1"/>
</dbReference>
<dbReference type="GO" id="GO:0030286">
    <property type="term" value="C:dynein complex"/>
    <property type="evidence" value="ECO:0007669"/>
    <property type="project" value="UniProtKB-KW"/>
</dbReference>
<keyword evidence="11" id="KW-0505">Motor protein</keyword>
<dbReference type="Gene3D" id="3.20.180.20">
    <property type="entry name" value="Dynein heavy chain, N-terminal domain 2"/>
    <property type="match status" value="1"/>
</dbReference>
<dbReference type="VEuPathDB" id="ToxoDB:ETH_00027230"/>
<comment type="subcellular location">
    <subcellularLocation>
        <location evidence="1">Cell projection</location>
        <location evidence="1">Cilium</location>
    </subcellularLocation>
    <subcellularLocation>
        <location evidence="2">Cytoplasm</location>
        <location evidence="2">Cytoskeleton</location>
    </subcellularLocation>
</comment>
<dbReference type="Proteomes" id="UP000030747">
    <property type="component" value="Unassembled WGS sequence"/>
</dbReference>
<keyword evidence="18" id="KW-1185">Reference proteome</keyword>
<dbReference type="GO" id="GO:0005524">
    <property type="term" value="F:ATP binding"/>
    <property type="evidence" value="ECO:0007669"/>
    <property type="project" value="UniProtKB-KW"/>
</dbReference>
<dbReference type="AlphaFoldDB" id="U6KKS2"/>
<evidence type="ECO:0000256" key="14">
    <source>
        <dbReference type="SAM" id="Coils"/>
    </source>
</evidence>
<keyword evidence="10" id="KW-0969">Cilium</keyword>
<accession>U6KKS2</accession>
<gene>
    <name evidence="17" type="ORF">ETH_00027230</name>
</gene>
<dbReference type="OMA" id="QIMENTA"/>
<evidence type="ECO:0000313" key="18">
    <source>
        <dbReference type="Proteomes" id="UP000030747"/>
    </source>
</evidence>
<feature type="coiled-coil region" evidence="14">
    <location>
        <begin position="296"/>
        <end position="323"/>
    </location>
</feature>
<evidence type="ECO:0000259" key="16">
    <source>
        <dbReference type="Pfam" id="PF12774"/>
    </source>
</evidence>
<dbReference type="GO" id="GO:0005929">
    <property type="term" value="C:cilium"/>
    <property type="evidence" value="ECO:0007669"/>
    <property type="project" value="UniProtKB-SubCell"/>
</dbReference>
<dbReference type="InterPro" id="IPR042222">
    <property type="entry name" value="Dynein_2_N"/>
</dbReference>
<evidence type="ECO:0000256" key="3">
    <source>
        <dbReference type="ARBA" id="ARBA00008887"/>
    </source>
</evidence>
<comment type="similarity">
    <text evidence="3">Belongs to the dynein heavy chain family.</text>
</comment>
<keyword evidence="6" id="KW-0547">Nucleotide-binding</keyword>
<evidence type="ECO:0000256" key="4">
    <source>
        <dbReference type="ARBA" id="ARBA00022490"/>
    </source>
</evidence>
<dbReference type="SUPFAM" id="SSF52540">
    <property type="entry name" value="P-loop containing nucleoside triphosphate hydrolases"/>
    <property type="match status" value="2"/>
</dbReference>
<dbReference type="PANTHER" id="PTHR22878">
    <property type="entry name" value="DYNEIN HEAVY CHAIN 6, AXONEMAL-LIKE-RELATED"/>
    <property type="match status" value="1"/>
</dbReference>
<dbReference type="Pfam" id="PF12774">
    <property type="entry name" value="AAA_6"/>
    <property type="match status" value="1"/>
</dbReference>
<keyword evidence="8" id="KW-0243">Dynein</keyword>
<feature type="domain" description="Dynein heavy chain hydrolytic ATP-binding dynein motor region" evidence="16">
    <location>
        <begin position="805"/>
        <end position="1136"/>
    </location>
</feature>
<dbReference type="FunFam" id="1.20.140.100:FF:000001">
    <property type="entry name" value="dynein heavy chain 17, axonemal"/>
    <property type="match status" value="1"/>
</dbReference>
<dbReference type="GO" id="GO:0005874">
    <property type="term" value="C:microtubule"/>
    <property type="evidence" value="ECO:0007669"/>
    <property type="project" value="UniProtKB-KW"/>
</dbReference>
<evidence type="ECO:0000256" key="5">
    <source>
        <dbReference type="ARBA" id="ARBA00022701"/>
    </source>
</evidence>
<keyword evidence="4" id="KW-0963">Cytoplasm</keyword>
<dbReference type="InterPro" id="IPR027417">
    <property type="entry name" value="P-loop_NTPase"/>
</dbReference>
<dbReference type="FunFam" id="1.10.8.710:FF:000001">
    <property type="entry name" value="Dynein axonemal heavy chain 2"/>
    <property type="match status" value="1"/>
</dbReference>
<evidence type="ECO:0000256" key="12">
    <source>
        <dbReference type="ARBA" id="ARBA00023212"/>
    </source>
</evidence>
<dbReference type="InterPro" id="IPR042228">
    <property type="entry name" value="Dynein_linker_3"/>
</dbReference>